<reference evidence="3" key="1">
    <citation type="submission" date="2022-02" db="EMBL/GenBank/DDBJ databases">
        <authorList>
            <person name="Henning P.M."/>
            <person name="McCubbin A.G."/>
            <person name="Shore J.S."/>
        </authorList>
    </citation>
    <scope>NUCLEOTIDE SEQUENCE</scope>
    <source>
        <strain evidence="3">F60SS</strain>
        <tissue evidence="3">Leaves</tissue>
    </source>
</reference>
<evidence type="ECO:0000313" key="3">
    <source>
        <dbReference type="EMBL" id="KAJ4832141.1"/>
    </source>
</evidence>
<dbReference type="EMBL" id="JAKUCV010005190">
    <property type="protein sequence ID" value="KAJ4832141.1"/>
    <property type="molecule type" value="Genomic_DNA"/>
</dbReference>
<dbReference type="InterPro" id="IPR036312">
    <property type="entry name" value="Bifun_inhib/LTP/seed_sf"/>
</dbReference>
<dbReference type="CDD" id="cd04660">
    <property type="entry name" value="nsLTP_like"/>
    <property type="match status" value="1"/>
</dbReference>
<dbReference type="Pfam" id="PF14368">
    <property type="entry name" value="LTP_2"/>
    <property type="match status" value="1"/>
</dbReference>
<evidence type="ECO:0000313" key="4">
    <source>
        <dbReference type="Proteomes" id="UP001141552"/>
    </source>
</evidence>
<feature type="chain" id="PRO_5040315180" description="Bifunctional inhibitor/plant lipid transfer protein/seed storage helical domain-containing protein" evidence="1">
    <location>
        <begin position="30"/>
        <end position="110"/>
    </location>
</feature>
<dbReference type="PANTHER" id="PTHR33122:SF36">
    <property type="entry name" value="LIPID TRANSFER PROTEIN"/>
    <property type="match status" value="1"/>
</dbReference>
<protein>
    <recommendedName>
        <fullName evidence="2">Bifunctional inhibitor/plant lipid transfer protein/seed storage helical domain-containing protein</fullName>
    </recommendedName>
</protein>
<dbReference type="GO" id="GO:0009627">
    <property type="term" value="P:systemic acquired resistance"/>
    <property type="evidence" value="ECO:0007669"/>
    <property type="project" value="InterPro"/>
</dbReference>
<reference evidence="3" key="2">
    <citation type="journal article" date="2023" name="Plants (Basel)">
        <title>Annotation of the Turnera subulata (Passifloraceae) Draft Genome Reveals the S-Locus Evolved after the Divergence of Turneroideae from Passifloroideae in a Stepwise Manner.</title>
        <authorList>
            <person name="Henning P.M."/>
            <person name="Roalson E.H."/>
            <person name="Mir W."/>
            <person name="McCubbin A.G."/>
            <person name="Shore J.S."/>
        </authorList>
    </citation>
    <scope>NUCLEOTIDE SEQUENCE</scope>
    <source>
        <strain evidence="3">F60SS</strain>
    </source>
</reference>
<feature type="signal peptide" evidence="1">
    <location>
        <begin position="1"/>
        <end position="29"/>
    </location>
</feature>
<dbReference type="OrthoDB" id="643149at2759"/>
<dbReference type="GO" id="GO:0005504">
    <property type="term" value="F:fatty acid binding"/>
    <property type="evidence" value="ECO:0007669"/>
    <property type="project" value="InterPro"/>
</dbReference>
<dbReference type="AlphaFoldDB" id="A0A9Q0J790"/>
<dbReference type="PANTHER" id="PTHR33122">
    <property type="entry name" value="LIPID BINDING PROTEIN-RELATED"/>
    <property type="match status" value="1"/>
</dbReference>
<organism evidence="3 4">
    <name type="scientific">Turnera subulata</name>
    <dbReference type="NCBI Taxonomy" id="218843"/>
    <lineage>
        <taxon>Eukaryota</taxon>
        <taxon>Viridiplantae</taxon>
        <taxon>Streptophyta</taxon>
        <taxon>Embryophyta</taxon>
        <taxon>Tracheophyta</taxon>
        <taxon>Spermatophyta</taxon>
        <taxon>Magnoliopsida</taxon>
        <taxon>eudicotyledons</taxon>
        <taxon>Gunneridae</taxon>
        <taxon>Pentapetalae</taxon>
        <taxon>rosids</taxon>
        <taxon>fabids</taxon>
        <taxon>Malpighiales</taxon>
        <taxon>Passifloraceae</taxon>
        <taxon>Turnera</taxon>
    </lineage>
</organism>
<dbReference type="InterPro" id="IPR039265">
    <property type="entry name" value="DIR1-like"/>
</dbReference>
<keyword evidence="4" id="KW-1185">Reference proteome</keyword>
<accession>A0A9Q0J790</accession>
<feature type="domain" description="Bifunctional inhibitor/plant lipid transfer protein/seed storage helical" evidence="2">
    <location>
        <begin position="36"/>
        <end position="110"/>
    </location>
</feature>
<evidence type="ECO:0000259" key="2">
    <source>
        <dbReference type="SMART" id="SM00499"/>
    </source>
</evidence>
<keyword evidence="1" id="KW-0732">Signal</keyword>
<dbReference type="SUPFAM" id="SSF47699">
    <property type="entry name" value="Bifunctional inhibitor/lipid-transfer protein/seed storage 2S albumin"/>
    <property type="match status" value="1"/>
</dbReference>
<dbReference type="Gene3D" id="1.10.110.10">
    <property type="entry name" value="Plant lipid-transfer and hydrophobic proteins"/>
    <property type="match status" value="1"/>
</dbReference>
<comment type="caution">
    <text evidence="3">The sequence shown here is derived from an EMBL/GenBank/DDBJ whole genome shotgun (WGS) entry which is preliminary data.</text>
</comment>
<evidence type="ECO:0000256" key="1">
    <source>
        <dbReference type="SAM" id="SignalP"/>
    </source>
</evidence>
<dbReference type="SMART" id="SM00499">
    <property type="entry name" value="AAI"/>
    <property type="match status" value="1"/>
</dbReference>
<name>A0A9Q0J790_9ROSI</name>
<sequence length="110" mass="11686">MEGSRRKVVIVAALAMAFALLSSPMLANGDTQFIFCRMTKDGLKACEPSVSGTNPVAPSSSCCSALSKADMNCLCFFKNYPGLLSAYNIDPTLAMELPAKCNLPNQSSHC</sequence>
<proteinExistence type="predicted"/>
<dbReference type="Proteomes" id="UP001141552">
    <property type="component" value="Unassembled WGS sequence"/>
</dbReference>
<dbReference type="InterPro" id="IPR044741">
    <property type="entry name" value="NsLTP-like"/>
</dbReference>
<gene>
    <name evidence="3" type="ORF">Tsubulata_043668</name>
</gene>
<dbReference type="InterPro" id="IPR016140">
    <property type="entry name" value="Bifunc_inhib/LTP/seed_store"/>
</dbReference>